<feature type="region of interest" description="Disordered" evidence="1">
    <location>
        <begin position="252"/>
        <end position="274"/>
    </location>
</feature>
<reference evidence="2" key="1">
    <citation type="journal article" date="2014" name="Front. Microbiol.">
        <title>High frequency of phylogenetically diverse reductive dehalogenase-homologous genes in deep subseafloor sedimentary metagenomes.</title>
        <authorList>
            <person name="Kawai M."/>
            <person name="Futagami T."/>
            <person name="Toyoda A."/>
            <person name="Takaki Y."/>
            <person name="Nishi S."/>
            <person name="Hori S."/>
            <person name="Arai W."/>
            <person name="Tsubouchi T."/>
            <person name="Morono Y."/>
            <person name="Uchiyama I."/>
            <person name="Ito T."/>
            <person name="Fujiyama A."/>
            <person name="Inagaki F."/>
            <person name="Takami H."/>
        </authorList>
    </citation>
    <scope>NUCLEOTIDE SEQUENCE</scope>
    <source>
        <strain evidence="2">Expedition CK06-06</strain>
    </source>
</reference>
<dbReference type="AlphaFoldDB" id="X1SH27"/>
<sequence>MSPIEGISDIRRMPRLGKVRLGIKVEPPDKNPYPRATDYFVVPDEIKELVGDKPKKLNIIFPTEEVDKFAQQWLRCYSFTQGLVCKGNGVKATRKIDVETGDIARSTTQEWRFRDEWTCDPDTCEQYQDKQCRRVMNLLFMMPDVPGLGCWQLDTTSFYSIVNINSCVDLIRSICGRISFIPLKLSLEPLEVSPPGITKKTVHVLAIRSDVKLADIQRLALTPPERIMLPALQEEEPPEDLFPEQKVIEAETKEEEGAPPVEPAEEKTPDDVTEDDVPDINAVLRVCFHFWQMQPVEVCGQLGYKTVMDLFSSGKSPWEAWLTIKGIKQPKKE</sequence>
<accession>X1SH27</accession>
<comment type="caution">
    <text evidence="2">The sequence shown here is derived from an EMBL/GenBank/DDBJ whole genome shotgun (WGS) entry which is preliminary data.</text>
</comment>
<dbReference type="Pfam" id="PF18897">
    <property type="entry name" value="Gp3-like"/>
    <property type="match status" value="1"/>
</dbReference>
<gene>
    <name evidence="2" type="ORF">S12H4_13905</name>
</gene>
<name>X1SH27_9ZZZZ</name>
<evidence type="ECO:0000313" key="2">
    <source>
        <dbReference type="EMBL" id="GAI78446.1"/>
    </source>
</evidence>
<evidence type="ECO:0000256" key="1">
    <source>
        <dbReference type="SAM" id="MobiDB-lite"/>
    </source>
</evidence>
<organism evidence="2">
    <name type="scientific">marine sediment metagenome</name>
    <dbReference type="NCBI Taxonomy" id="412755"/>
    <lineage>
        <taxon>unclassified sequences</taxon>
        <taxon>metagenomes</taxon>
        <taxon>ecological metagenomes</taxon>
    </lineage>
</organism>
<proteinExistence type="predicted"/>
<protein>
    <submittedName>
        <fullName evidence="2">Uncharacterized protein</fullName>
    </submittedName>
</protein>
<dbReference type="EMBL" id="BARW01006619">
    <property type="protein sequence ID" value="GAI78446.1"/>
    <property type="molecule type" value="Genomic_DNA"/>
</dbReference>
<dbReference type="InterPro" id="IPR043991">
    <property type="entry name" value="Gp3-like"/>
</dbReference>